<organism evidence="1 2">
    <name type="scientific">Lentiprolixibacter aurantiacus</name>
    <dbReference type="NCBI Taxonomy" id="2993939"/>
    <lineage>
        <taxon>Bacteria</taxon>
        <taxon>Pseudomonadati</taxon>
        <taxon>Bacteroidota</taxon>
        <taxon>Flavobacteriia</taxon>
        <taxon>Flavobacteriales</taxon>
        <taxon>Flavobacteriaceae</taxon>
        <taxon>Lentiprolixibacter</taxon>
    </lineage>
</organism>
<evidence type="ECO:0000313" key="1">
    <source>
        <dbReference type="EMBL" id="MCX2718600.1"/>
    </source>
</evidence>
<dbReference type="EMBL" id="JAPFQP010000001">
    <property type="protein sequence ID" value="MCX2718600.1"/>
    <property type="molecule type" value="Genomic_DNA"/>
</dbReference>
<comment type="caution">
    <text evidence="1">The sequence shown here is derived from an EMBL/GenBank/DDBJ whole genome shotgun (WGS) entry which is preliminary data.</text>
</comment>
<dbReference type="RefSeq" id="WP_266010770.1">
    <property type="nucleotide sequence ID" value="NZ_JAPFQP010000001.1"/>
</dbReference>
<name>A0AAE3MIV3_9FLAO</name>
<dbReference type="AlphaFoldDB" id="A0AAE3MIV3"/>
<protein>
    <submittedName>
        <fullName evidence="1">Uncharacterized protein</fullName>
    </submittedName>
</protein>
<sequence length="44" mass="4995">MKQDFGDDYSLENLQPLVSSKPRLLKSKKNQSIPSILSKYLKGV</sequence>
<keyword evidence="2" id="KW-1185">Reference proteome</keyword>
<proteinExistence type="predicted"/>
<evidence type="ECO:0000313" key="2">
    <source>
        <dbReference type="Proteomes" id="UP001207116"/>
    </source>
</evidence>
<gene>
    <name evidence="1" type="ORF">OO016_03200</name>
</gene>
<accession>A0AAE3MIV3</accession>
<dbReference type="Proteomes" id="UP001207116">
    <property type="component" value="Unassembled WGS sequence"/>
</dbReference>
<reference evidence="1" key="1">
    <citation type="submission" date="2022-11" db="EMBL/GenBank/DDBJ databases">
        <title>The characterization of three novel Bacteroidetes species and genomic analysis of their roles in tidal elemental geochemical cycles.</title>
        <authorList>
            <person name="Ma K.-J."/>
        </authorList>
    </citation>
    <scope>NUCLEOTIDE SEQUENCE</scope>
    <source>
        <strain evidence="1">M415</strain>
    </source>
</reference>